<evidence type="ECO:0008006" key="4">
    <source>
        <dbReference type="Google" id="ProtNLM"/>
    </source>
</evidence>
<dbReference type="Proteomes" id="UP001495910">
    <property type="component" value="Unassembled WGS sequence"/>
</dbReference>
<dbReference type="EMBL" id="JBANDC010000025">
    <property type="protein sequence ID" value="MEM4990510.1"/>
    <property type="molecule type" value="Genomic_DNA"/>
</dbReference>
<accession>A0ABU9Q2T0</accession>
<reference evidence="2 3" key="1">
    <citation type="submission" date="2024-02" db="EMBL/GenBank/DDBJ databases">
        <title>Draft genome sequence of Collimonas sp. strain H4R21, an effective mineral-weathering bacterial strain isolated from the beech rhizosphere.</title>
        <authorList>
            <person name="Morin E."/>
            <person name="Uroz S."/>
            <person name="Leveau J.H.J."/>
            <person name="Kumar R."/>
            <person name="Rey M.W."/>
            <person name="Pham J."/>
        </authorList>
    </citation>
    <scope>NUCLEOTIDE SEQUENCE [LARGE SCALE GENOMIC DNA]</scope>
    <source>
        <strain evidence="2 3">H4R21</strain>
    </source>
</reference>
<proteinExistence type="predicted"/>
<evidence type="ECO:0000256" key="1">
    <source>
        <dbReference type="SAM" id="SignalP"/>
    </source>
</evidence>
<feature type="signal peptide" evidence="1">
    <location>
        <begin position="1"/>
        <end position="17"/>
    </location>
</feature>
<comment type="caution">
    <text evidence="2">The sequence shown here is derived from an EMBL/GenBank/DDBJ whole genome shotgun (WGS) entry which is preliminary data.</text>
</comment>
<sequence length="190" mass="21791">MKYLFVLALFASGALRAAEFPANIVRLIPKGYEVLSYAVGQLNDDNLQDYLVVVHHPVDTRLQPSLRPLLIFTQNPDGTFRLATRNDTLVMRADEGGQCDPFTDSEDNGLAIKDRYFTVQHSVACGQHWTDYITFHYDEKRHDWLFHKEIVQSWHLNSDPGGDALELDPVHVTKANSKHPITFEAWRRDQ</sequence>
<evidence type="ECO:0000313" key="2">
    <source>
        <dbReference type="EMBL" id="MEM4990510.1"/>
    </source>
</evidence>
<protein>
    <recommendedName>
        <fullName evidence="4">Lipoprotein</fullName>
    </recommendedName>
</protein>
<organism evidence="2 3">
    <name type="scientific">Collimonas rhizosphaerae</name>
    <dbReference type="NCBI Taxonomy" id="3126357"/>
    <lineage>
        <taxon>Bacteria</taxon>
        <taxon>Pseudomonadati</taxon>
        <taxon>Pseudomonadota</taxon>
        <taxon>Betaproteobacteria</taxon>
        <taxon>Burkholderiales</taxon>
        <taxon>Oxalobacteraceae</taxon>
        <taxon>Collimonas</taxon>
    </lineage>
</organism>
<name>A0ABU9Q2T0_9BURK</name>
<keyword evidence="3" id="KW-1185">Reference proteome</keyword>
<evidence type="ECO:0000313" key="3">
    <source>
        <dbReference type="Proteomes" id="UP001495910"/>
    </source>
</evidence>
<dbReference type="RefSeq" id="WP_092400378.1">
    <property type="nucleotide sequence ID" value="NZ_JBANDC010000025.1"/>
</dbReference>
<keyword evidence="1" id="KW-0732">Signal</keyword>
<gene>
    <name evidence="2" type="ORF">V8G57_24195</name>
</gene>
<feature type="chain" id="PRO_5046553037" description="Lipoprotein" evidence="1">
    <location>
        <begin position="18"/>
        <end position="190"/>
    </location>
</feature>